<evidence type="ECO:0000256" key="1">
    <source>
        <dbReference type="ARBA" id="ARBA00010982"/>
    </source>
</evidence>
<proteinExistence type="inferred from homology"/>
<dbReference type="EC" id="2.3.1.9" evidence="2"/>
<dbReference type="Pfam" id="PF00108">
    <property type="entry name" value="Thiolase_N"/>
    <property type="match status" value="1"/>
</dbReference>
<keyword evidence="10" id="KW-1185">Reference proteome</keyword>
<dbReference type="PIRSF" id="PIRSF000429">
    <property type="entry name" value="Ac-CoA_Ac_transf"/>
    <property type="match status" value="1"/>
</dbReference>
<keyword evidence="3 6" id="KW-0808">Transferase</keyword>
<feature type="domain" description="Thiolase N-terminal" evidence="7">
    <location>
        <begin position="6"/>
        <end position="249"/>
    </location>
</feature>
<dbReference type="InterPro" id="IPR020613">
    <property type="entry name" value="Thiolase_CS"/>
</dbReference>
<protein>
    <recommendedName>
        <fullName evidence="2">acetyl-CoA C-acetyltransferase</fullName>
        <ecNumber evidence="2">2.3.1.9</ecNumber>
    </recommendedName>
    <alternativeName>
        <fullName evidence="5">Acetoacetyl-CoA thiolase</fullName>
    </alternativeName>
</protein>
<reference evidence="9 10" key="2">
    <citation type="submission" date="2024-03" db="EMBL/GenBank/DDBJ databases">
        <title>The Genome Sequence of Enterococcus sp. DIV0727d.</title>
        <authorList>
            <consortium name="The Broad Institute Genomics Platform"/>
            <consortium name="The Broad Institute Microbial Omics Core"/>
            <consortium name="The Broad Institute Genomic Center for Infectious Diseases"/>
            <person name="Earl A."/>
            <person name="Manson A."/>
            <person name="Gilmore M."/>
            <person name="Schwartman J."/>
            <person name="Shea T."/>
            <person name="Abouelleil A."/>
            <person name="Cao P."/>
            <person name="Chapman S."/>
            <person name="Cusick C."/>
            <person name="Young S."/>
            <person name="Neafsey D."/>
            <person name="Nusbaum C."/>
            <person name="Birren B."/>
        </authorList>
    </citation>
    <scope>NUCLEOTIDE SEQUENCE [LARGE SCALE GENOMIC DNA]</scope>
    <source>
        <strain evidence="9 10">12C11_DIV0727</strain>
    </source>
</reference>
<dbReference type="Proteomes" id="UP000195080">
    <property type="component" value="Chromosome"/>
</dbReference>
<evidence type="ECO:0000256" key="2">
    <source>
        <dbReference type="ARBA" id="ARBA00012705"/>
    </source>
</evidence>
<dbReference type="InterPro" id="IPR020610">
    <property type="entry name" value="Thiolase_AS"/>
</dbReference>
<evidence type="ECO:0000313" key="9">
    <source>
        <dbReference type="EMBL" id="WYJ86007.1"/>
    </source>
</evidence>
<comment type="similarity">
    <text evidence="1 6">Belongs to the thiolase-like superfamily. Thiolase family.</text>
</comment>
<dbReference type="CDD" id="cd00751">
    <property type="entry name" value="thiolase"/>
    <property type="match status" value="1"/>
</dbReference>
<dbReference type="EMBL" id="CP147248">
    <property type="protein sequence ID" value="WYJ86007.1"/>
    <property type="molecule type" value="Genomic_DNA"/>
</dbReference>
<dbReference type="Gene3D" id="3.40.47.10">
    <property type="match status" value="1"/>
</dbReference>
<dbReference type="InterPro" id="IPR020617">
    <property type="entry name" value="Thiolase_C"/>
</dbReference>
<evidence type="ECO:0000256" key="6">
    <source>
        <dbReference type="RuleBase" id="RU003557"/>
    </source>
</evidence>
<keyword evidence="4 6" id="KW-0012">Acyltransferase</keyword>
<dbReference type="SUPFAM" id="SSF53901">
    <property type="entry name" value="Thiolase-like"/>
    <property type="match status" value="2"/>
</dbReference>
<dbReference type="PANTHER" id="PTHR18919:SF107">
    <property type="entry name" value="ACETYL-COA ACETYLTRANSFERASE, CYTOSOLIC"/>
    <property type="match status" value="1"/>
</dbReference>
<dbReference type="NCBIfam" id="TIGR01930">
    <property type="entry name" value="AcCoA-C-Actrans"/>
    <property type="match status" value="1"/>
</dbReference>
<dbReference type="PROSITE" id="PS00099">
    <property type="entry name" value="THIOLASE_3"/>
    <property type="match status" value="1"/>
</dbReference>
<dbReference type="PROSITE" id="PS00737">
    <property type="entry name" value="THIOLASE_2"/>
    <property type="match status" value="1"/>
</dbReference>
<reference evidence="10" key="1">
    <citation type="submission" date="2017-05" db="EMBL/GenBank/DDBJ databases">
        <title>The Genome Sequence of EEnterococcus faecalis 9F2_4866.</title>
        <authorList>
            <consortium name="The Broad Institute Genomics Platform"/>
            <consortium name="The Broad Institute Genomic Center for Infectious Diseases"/>
            <person name="Earl A."/>
            <person name="Manson A."/>
            <person name="Schwartman J."/>
            <person name="Gilmore M."/>
            <person name="Abouelleil A."/>
            <person name="Cao P."/>
            <person name="Chapman S."/>
            <person name="Cusick C."/>
            <person name="Shea T."/>
            <person name="Young S."/>
            <person name="Neafsey D."/>
            <person name="Nusbaum C."/>
            <person name="Birren B."/>
        </authorList>
    </citation>
    <scope>NUCLEOTIDE SEQUENCE [LARGE SCALE GENOMIC DNA]</scope>
    <source>
        <strain evidence="10">12C11_DIV0727</strain>
    </source>
</reference>
<dbReference type="RefSeq" id="WP_086278962.1">
    <property type="nucleotide sequence ID" value="NZ_CP147248.1"/>
</dbReference>
<evidence type="ECO:0000259" key="7">
    <source>
        <dbReference type="Pfam" id="PF00108"/>
    </source>
</evidence>
<gene>
    <name evidence="9" type="ORF">A5866_001085</name>
</gene>
<dbReference type="Pfam" id="PF02803">
    <property type="entry name" value="Thiolase_C"/>
    <property type="match status" value="1"/>
</dbReference>
<organism evidence="9 10">
    <name type="scientific">Candidatus Enterococcus lemimoniae</name>
    <dbReference type="NCBI Taxonomy" id="1834167"/>
    <lineage>
        <taxon>Bacteria</taxon>
        <taxon>Bacillati</taxon>
        <taxon>Bacillota</taxon>
        <taxon>Bacilli</taxon>
        <taxon>Lactobacillales</taxon>
        <taxon>Enterococcaceae</taxon>
        <taxon>Enterococcus</taxon>
    </lineage>
</organism>
<evidence type="ECO:0000256" key="5">
    <source>
        <dbReference type="ARBA" id="ARBA00030755"/>
    </source>
</evidence>
<evidence type="ECO:0000259" key="8">
    <source>
        <dbReference type="Pfam" id="PF02803"/>
    </source>
</evidence>
<dbReference type="InterPro" id="IPR016039">
    <property type="entry name" value="Thiolase-like"/>
</dbReference>
<name>A0ABZ2T8A2_9ENTE</name>
<evidence type="ECO:0000256" key="3">
    <source>
        <dbReference type="ARBA" id="ARBA00022679"/>
    </source>
</evidence>
<sequence>MQTEKIYIIDSARLPIGKYGGALAQATAEELGAVLLEKLMDRNVEIKPFVDEVIIGNIIAGGGNVARKIALLGGLNEETPAFTIDRQCASGLEAFIVARAKLISQDCQLIVCGGAESTSRAPWQIERPKRLYGVPPRMLKRQSLSAGSFGDPDLGIACEILAEKYTISREMQDQYALLSQKRYQSAKVEAIFTEEIIPYEDITEDECPRKETSIEKLKKLAPEFSADGSITAGNCCPLNDGAALSLLASGLFCQQHDIKPEFELVGGVSIGIAPIDFGLGPVVAIQKLMARFGITMAQIDRLEVNEAFAAQMLTCLAETNWPKEKLNVSGGAISYGHPFGATGAILVRRLMTELKQHESFRYGIAAMCVGGGQGTAVLIKKVIA</sequence>
<dbReference type="InterPro" id="IPR002155">
    <property type="entry name" value="Thiolase"/>
</dbReference>
<evidence type="ECO:0000256" key="4">
    <source>
        <dbReference type="ARBA" id="ARBA00023315"/>
    </source>
</evidence>
<evidence type="ECO:0000313" key="10">
    <source>
        <dbReference type="Proteomes" id="UP000195080"/>
    </source>
</evidence>
<dbReference type="InterPro" id="IPR020616">
    <property type="entry name" value="Thiolase_N"/>
</dbReference>
<dbReference type="PANTHER" id="PTHR18919">
    <property type="entry name" value="ACETYL-COA C-ACYLTRANSFERASE"/>
    <property type="match status" value="1"/>
</dbReference>
<accession>A0ABZ2T8A2</accession>
<feature type="domain" description="Thiolase C-terminal" evidence="8">
    <location>
        <begin position="264"/>
        <end position="381"/>
    </location>
</feature>